<keyword evidence="3" id="KW-0234">DNA repair</keyword>
<dbReference type="GO" id="GO:0043916">
    <property type="term" value="F:DNA-7-methylguanine glycosylase activity"/>
    <property type="evidence" value="ECO:0007669"/>
    <property type="project" value="TreeGrafter"/>
</dbReference>
<dbReference type="CDD" id="cd00056">
    <property type="entry name" value="ENDO3c"/>
    <property type="match status" value="1"/>
</dbReference>
<evidence type="ECO:0000259" key="5">
    <source>
        <dbReference type="SMART" id="SM00478"/>
    </source>
</evidence>
<dbReference type="GO" id="GO:0006285">
    <property type="term" value="P:base-excision repair, AP site formation"/>
    <property type="evidence" value="ECO:0007669"/>
    <property type="project" value="UniProtKB-ARBA"/>
</dbReference>
<dbReference type="GO" id="GO:0032993">
    <property type="term" value="C:protein-DNA complex"/>
    <property type="evidence" value="ECO:0007669"/>
    <property type="project" value="TreeGrafter"/>
</dbReference>
<dbReference type="InterPro" id="IPR003265">
    <property type="entry name" value="HhH-GPD_domain"/>
</dbReference>
<feature type="compositionally biased region" description="Low complexity" evidence="4">
    <location>
        <begin position="330"/>
        <end position="340"/>
    </location>
</feature>
<dbReference type="PANTHER" id="PTHR43003">
    <property type="entry name" value="DNA-3-METHYLADENINE GLYCOSYLASE"/>
    <property type="match status" value="1"/>
</dbReference>
<dbReference type="EMBL" id="LN890956">
    <property type="protein sequence ID" value="CUS14704.1"/>
    <property type="molecule type" value="Genomic_DNA"/>
</dbReference>
<dbReference type="GO" id="GO:0006307">
    <property type="term" value="P:DNA alkylation repair"/>
    <property type="evidence" value="ECO:0007669"/>
    <property type="project" value="TreeGrafter"/>
</dbReference>
<evidence type="ECO:0000256" key="2">
    <source>
        <dbReference type="ARBA" id="ARBA00022763"/>
    </source>
</evidence>
<dbReference type="Gene3D" id="1.10.340.30">
    <property type="entry name" value="Hypothetical protein, domain 2"/>
    <property type="match status" value="1"/>
</dbReference>
<name>A0A292Q5K8_9PEZI</name>
<dbReference type="Pfam" id="PF00730">
    <property type="entry name" value="HhH-GPD"/>
    <property type="match status" value="1"/>
</dbReference>
<dbReference type="AlphaFoldDB" id="A0A292Q5K8"/>
<dbReference type="SUPFAM" id="SSF48150">
    <property type="entry name" value="DNA-glycosylase"/>
    <property type="match status" value="1"/>
</dbReference>
<keyword evidence="2" id="KW-0227">DNA damage</keyword>
<feature type="region of interest" description="Disordered" evidence="4">
    <location>
        <begin position="18"/>
        <end position="64"/>
    </location>
</feature>
<protein>
    <recommendedName>
        <fullName evidence="5">HhH-GPD domain-containing protein</fullName>
    </recommendedName>
</protein>
<feature type="domain" description="HhH-GPD" evidence="5">
    <location>
        <begin position="139"/>
        <end position="312"/>
    </location>
</feature>
<organism evidence="6 7">
    <name type="scientific">Tuber aestivum</name>
    <name type="common">summer truffle</name>
    <dbReference type="NCBI Taxonomy" id="59557"/>
    <lineage>
        <taxon>Eukaryota</taxon>
        <taxon>Fungi</taxon>
        <taxon>Dikarya</taxon>
        <taxon>Ascomycota</taxon>
        <taxon>Pezizomycotina</taxon>
        <taxon>Pezizomycetes</taxon>
        <taxon>Pezizales</taxon>
        <taxon>Tuberaceae</taxon>
        <taxon>Tuber</taxon>
    </lineage>
</organism>
<dbReference type="Proteomes" id="UP001412239">
    <property type="component" value="Unassembled WGS sequence"/>
</dbReference>
<evidence type="ECO:0000256" key="3">
    <source>
        <dbReference type="ARBA" id="ARBA00023204"/>
    </source>
</evidence>
<keyword evidence="7" id="KW-1185">Reference proteome</keyword>
<feature type="region of interest" description="Disordered" evidence="4">
    <location>
        <begin position="321"/>
        <end position="340"/>
    </location>
</feature>
<accession>A0A292Q5K8</accession>
<dbReference type="FunFam" id="1.10.340.30:FF:000004">
    <property type="entry name" value="DNA-3-methyladenine glycosylase II"/>
    <property type="match status" value="1"/>
</dbReference>
<dbReference type="GO" id="GO:0008725">
    <property type="term" value="F:DNA-3-methyladenine glycosylase activity"/>
    <property type="evidence" value="ECO:0007669"/>
    <property type="project" value="TreeGrafter"/>
</dbReference>
<evidence type="ECO:0000256" key="1">
    <source>
        <dbReference type="ARBA" id="ARBA00010817"/>
    </source>
</evidence>
<sequence>MVVTTRSRANGPITELLGVSRAGVTKRTKSSSAGGRKPVSTRKKSTQIPAPEVVKERPASPRGTNAPLIASQANSTAVLPVKSHAPATTNTILGQATAHLLSVDSSLKHLIESHSCGIFSVEGLAELIDPFQSLVSGIISQQVSGAAARTIKARFIALFTPTPTCPQPFFPMPEMVVACPNDKLRSAGLSGRKAEYVVSLAEHFIDGTLSPEVLSTAPDAEVIEKLTKVRGIGKWSAEMFLMFGLKRMDVFSTGDLGIQRGMAAHFGRDVAKLKSGGKGKWKYMSEEDMLRLSEGFRPYRSLFMWYMWRASDVSVDALTEDGGAGKGKGKAQAGPKAKKA</sequence>
<dbReference type="InterPro" id="IPR011257">
    <property type="entry name" value="DNA_glycosylase"/>
</dbReference>
<evidence type="ECO:0000313" key="7">
    <source>
        <dbReference type="Proteomes" id="UP001412239"/>
    </source>
</evidence>
<dbReference type="GO" id="GO:0005634">
    <property type="term" value="C:nucleus"/>
    <property type="evidence" value="ECO:0007669"/>
    <property type="project" value="TreeGrafter"/>
</dbReference>
<proteinExistence type="inferred from homology"/>
<comment type="similarity">
    <text evidence="1">Belongs to the alkylbase DNA glycosidase AlkA family.</text>
</comment>
<dbReference type="PANTHER" id="PTHR43003:SF5">
    <property type="entry name" value="DNA-3-METHYLADENINE GLYCOSYLASE"/>
    <property type="match status" value="1"/>
</dbReference>
<evidence type="ECO:0000256" key="4">
    <source>
        <dbReference type="SAM" id="MobiDB-lite"/>
    </source>
</evidence>
<dbReference type="InterPro" id="IPR051912">
    <property type="entry name" value="Alkylbase_DNA_Glycosylase/TA"/>
</dbReference>
<dbReference type="GO" id="GO:0032131">
    <property type="term" value="F:alkylated DNA binding"/>
    <property type="evidence" value="ECO:0007669"/>
    <property type="project" value="TreeGrafter"/>
</dbReference>
<dbReference type="Gene3D" id="1.10.1670.40">
    <property type="match status" value="1"/>
</dbReference>
<dbReference type="SMART" id="SM00478">
    <property type="entry name" value="ENDO3c"/>
    <property type="match status" value="1"/>
</dbReference>
<reference evidence="6" key="1">
    <citation type="submission" date="2015-10" db="EMBL/GenBank/DDBJ databases">
        <authorList>
            <person name="Regsiter A."/>
            <person name="william w."/>
        </authorList>
    </citation>
    <scope>NUCLEOTIDE SEQUENCE</scope>
    <source>
        <strain evidence="6">Montdore</strain>
    </source>
</reference>
<gene>
    <name evidence="6" type="ORF">GSTUAT00001229001</name>
</gene>
<evidence type="ECO:0000313" key="6">
    <source>
        <dbReference type="EMBL" id="CUS14704.1"/>
    </source>
</evidence>